<gene>
    <name evidence="2" type="ORF">OV079_49795</name>
</gene>
<organism evidence="2 3">
    <name type="scientific">Nannocystis pusilla</name>
    <dbReference type="NCBI Taxonomy" id="889268"/>
    <lineage>
        <taxon>Bacteria</taxon>
        <taxon>Pseudomonadati</taxon>
        <taxon>Myxococcota</taxon>
        <taxon>Polyangia</taxon>
        <taxon>Nannocystales</taxon>
        <taxon>Nannocystaceae</taxon>
        <taxon>Nannocystis</taxon>
    </lineage>
</organism>
<comment type="caution">
    <text evidence="2">The sequence shown here is derived from an EMBL/GenBank/DDBJ whole genome shotgun (WGS) entry which is preliminary data.</text>
</comment>
<evidence type="ECO:0000313" key="3">
    <source>
        <dbReference type="Proteomes" id="UP001150924"/>
    </source>
</evidence>
<name>A0A9X3F028_9BACT</name>
<feature type="region of interest" description="Disordered" evidence="1">
    <location>
        <begin position="1"/>
        <end position="38"/>
    </location>
</feature>
<dbReference type="EMBL" id="JAPNKE010000002">
    <property type="protein sequence ID" value="MCY1013493.1"/>
    <property type="molecule type" value="Genomic_DNA"/>
</dbReference>
<feature type="compositionally biased region" description="Low complexity" evidence="1">
    <location>
        <begin position="18"/>
        <end position="29"/>
    </location>
</feature>
<evidence type="ECO:0000256" key="1">
    <source>
        <dbReference type="SAM" id="MobiDB-lite"/>
    </source>
</evidence>
<dbReference type="RefSeq" id="WP_267777491.1">
    <property type="nucleotide sequence ID" value="NZ_JAPNKE010000002.1"/>
</dbReference>
<proteinExistence type="predicted"/>
<sequence length="68" mass="7319">MEYRMTVDPTTHRDTQDAAPAEPAPLDAPAQPPSPATPWFARYVQRCIRVKTGVKAGEGTGGKWPIGA</sequence>
<reference evidence="2" key="1">
    <citation type="submission" date="2022-11" db="EMBL/GenBank/DDBJ databases">
        <title>Minimal conservation of predation-associated metabolite biosynthetic gene clusters underscores biosynthetic potential of Myxococcota including descriptions for ten novel species: Archangium lansinium sp. nov., Myxococcus landrumus sp. nov., Nannocystis bai.</title>
        <authorList>
            <person name="Ahearne A."/>
            <person name="Stevens C."/>
            <person name="Phillips K."/>
        </authorList>
    </citation>
    <scope>NUCLEOTIDE SEQUENCE</scope>
    <source>
        <strain evidence="2">Na p29</strain>
    </source>
</reference>
<protein>
    <submittedName>
        <fullName evidence="2">Uncharacterized protein</fullName>
    </submittedName>
</protein>
<dbReference type="Proteomes" id="UP001150924">
    <property type="component" value="Unassembled WGS sequence"/>
</dbReference>
<accession>A0A9X3F028</accession>
<evidence type="ECO:0000313" key="2">
    <source>
        <dbReference type="EMBL" id="MCY1013493.1"/>
    </source>
</evidence>
<feature type="compositionally biased region" description="Basic and acidic residues" evidence="1">
    <location>
        <begin position="1"/>
        <end position="16"/>
    </location>
</feature>
<keyword evidence="3" id="KW-1185">Reference proteome</keyword>
<dbReference type="AlphaFoldDB" id="A0A9X3F028"/>